<sequence>MVSTDLSTFWYEDNPPGLRCLVCQGSFANAADEALIRTFNLRSARSAGQSKCSKTVETPSGHTVALFDRHLACLKQTGISVVAVSHVWDPNVSATQQRGRHSPEHAEVVAVAINTPIKVIQGFDESDEEGYWEFWHDYYSVPQWTGELKSKILLVIHNVFNDTALTVVHLDDVSPSMVESLYHGATVRERLDGMTCVTYAKWFSRMWTAMELARSGRVRTMTSDYSLADAKDDPVFIKKVHEVFYDELRHYPTLVDFLGASGLGPCIGPLGLGPLLELKELGRTNFAHAFVMLSFRGCRDEMDFLHAFRGIVNGATERALETEFWLELWRTARECLLLGDFSPLLITPEDPRNHSDPKLFLNMTYHDYYTWELGDEEQPPLLTRDIQVDATHNTVTAQFERIGTVALLYPLSRGFSSESILESFATCAILALRFTGPDIENFVSTLGTRLYGEDADFIMAHLTEGGHLEKLQAILTRRYNETQIVRWEVEGDDGAEWLAEAMSLSRLARGFSESRLGLVAARYGTMHCAPHNYVVGITCTTCHETFLYRMGGFVSAAKLRRARAFRIPGLKYRMSLGNGMAFLEADGSVIGRMLWATPACECGGTEKLTIKMPQFVFPRRAGTRVMSKPMFRTGVSR</sequence>
<evidence type="ECO:0000313" key="2">
    <source>
        <dbReference type="Proteomes" id="UP000654918"/>
    </source>
</evidence>
<reference evidence="1" key="1">
    <citation type="journal article" date="2020" name="Phytopathology">
        <title>Genome Sequence Resources of Colletotrichum truncatum, C. plurivorum, C. musicola, and C. sojae: Four Species Pathogenic to Soybean (Glycine max).</title>
        <authorList>
            <person name="Rogerio F."/>
            <person name="Boufleur T.R."/>
            <person name="Ciampi-Guillardi M."/>
            <person name="Sukno S.A."/>
            <person name="Thon M.R."/>
            <person name="Massola Junior N.S."/>
            <person name="Baroncelli R."/>
        </authorList>
    </citation>
    <scope>NUCLEOTIDE SEQUENCE</scope>
    <source>
        <strain evidence="1">LFN00145</strain>
    </source>
</reference>
<organism evidence="1 2">
    <name type="scientific">Colletotrichum plurivorum</name>
    <dbReference type="NCBI Taxonomy" id="2175906"/>
    <lineage>
        <taxon>Eukaryota</taxon>
        <taxon>Fungi</taxon>
        <taxon>Dikarya</taxon>
        <taxon>Ascomycota</taxon>
        <taxon>Pezizomycotina</taxon>
        <taxon>Sordariomycetes</taxon>
        <taxon>Hypocreomycetidae</taxon>
        <taxon>Glomerellales</taxon>
        <taxon>Glomerellaceae</taxon>
        <taxon>Colletotrichum</taxon>
        <taxon>Colletotrichum orchidearum species complex</taxon>
    </lineage>
</organism>
<gene>
    <name evidence="1" type="ORF">CPLU01_00172</name>
</gene>
<dbReference type="Proteomes" id="UP000654918">
    <property type="component" value="Unassembled WGS sequence"/>
</dbReference>
<keyword evidence="2" id="KW-1185">Reference proteome</keyword>
<accession>A0A8H6NTG3</accession>
<name>A0A8H6NTG3_9PEZI</name>
<comment type="caution">
    <text evidence="1">The sequence shown here is derived from an EMBL/GenBank/DDBJ whole genome shotgun (WGS) entry which is preliminary data.</text>
</comment>
<protein>
    <recommendedName>
        <fullName evidence="3">Heterokaryon incompatibility domain-containing protein</fullName>
    </recommendedName>
</protein>
<dbReference type="AlphaFoldDB" id="A0A8H6NTG3"/>
<evidence type="ECO:0008006" key="3">
    <source>
        <dbReference type="Google" id="ProtNLM"/>
    </source>
</evidence>
<dbReference type="EMBL" id="WIGO01000001">
    <property type="protein sequence ID" value="KAF6842079.1"/>
    <property type="molecule type" value="Genomic_DNA"/>
</dbReference>
<proteinExistence type="predicted"/>
<evidence type="ECO:0000313" key="1">
    <source>
        <dbReference type="EMBL" id="KAF6842079.1"/>
    </source>
</evidence>